<dbReference type="HAMAP" id="MF_00013">
    <property type="entry name" value="LipB"/>
    <property type="match status" value="1"/>
</dbReference>
<dbReference type="UniPathway" id="UPA00538">
    <property type="reaction ID" value="UER00592"/>
</dbReference>
<gene>
    <name evidence="5 11" type="primary">lipB</name>
    <name evidence="11" type="ORF">HZI73_11475</name>
</gene>
<dbReference type="PIRSF" id="PIRSF016262">
    <property type="entry name" value="LPLase"/>
    <property type="match status" value="1"/>
</dbReference>
<comment type="function">
    <text evidence="4 5 6">Catalyzes the transfer of endogenously produced octanoic acid from octanoyl-acyl-carrier-protein onto the lipoyl domains of lipoate-dependent enzymes. Lipoyl-ACP can also act as a substrate although octanoyl-ACP is likely to be the physiological substrate.</text>
</comment>
<accession>A0A8J8MQE5</accession>
<evidence type="ECO:0000256" key="5">
    <source>
        <dbReference type="HAMAP-Rule" id="MF_00013"/>
    </source>
</evidence>
<comment type="catalytic activity">
    <reaction evidence="5 6">
        <text>octanoyl-[ACP] + L-lysyl-[protein] = N(6)-octanoyl-L-lysyl-[protein] + holo-[ACP] + H(+)</text>
        <dbReference type="Rhea" id="RHEA:17665"/>
        <dbReference type="Rhea" id="RHEA-COMP:9636"/>
        <dbReference type="Rhea" id="RHEA-COMP:9685"/>
        <dbReference type="Rhea" id="RHEA-COMP:9752"/>
        <dbReference type="Rhea" id="RHEA-COMP:9928"/>
        <dbReference type="ChEBI" id="CHEBI:15378"/>
        <dbReference type="ChEBI" id="CHEBI:29969"/>
        <dbReference type="ChEBI" id="CHEBI:64479"/>
        <dbReference type="ChEBI" id="CHEBI:78463"/>
        <dbReference type="ChEBI" id="CHEBI:78809"/>
        <dbReference type="EC" id="2.3.1.181"/>
    </reaction>
</comment>
<dbReference type="InterPro" id="IPR020605">
    <property type="entry name" value="Octanoyltransferase_CS"/>
</dbReference>
<evidence type="ECO:0000313" key="12">
    <source>
        <dbReference type="Proteomes" id="UP000683246"/>
    </source>
</evidence>
<evidence type="ECO:0000256" key="4">
    <source>
        <dbReference type="ARBA" id="ARBA00024732"/>
    </source>
</evidence>
<dbReference type="SUPFAM" id="SSF55681">
    <property type="entry name" value="Class II aaRS and biotin synthetases"/>
    <property type="match status" value="1"/>
</dbReference>
<keyword evidence="2 5" id="KW-0808">Transferase</keyword>
<dbReference type="AlphaFoldDB" id="A0A8J8MQE5"/>
<keyword evidence="3 5" id="KW-0012">Acyltransferase</keyword>
<dbReference type="InterPro" id="IPR000544">
    <property type="entry name" value="Octanoyltransferase"/>
</dbReference>
<dbReference type="Proteomes" id="UP000683246">
    <property type="component" value="Chromosome"/>
</dbReference>
<comment type="miscellaneous">
    <text evidence="5">In the reaction, the free carboxyl group of octanoic acid is attached via an amide linkage to the epsilon-amino group of a specific lysine residue of lipoyl domains of lipoate-dependent enzymes.</text>
</comment>
<evidence type="ECO:0000256" key="1">
    <source>
        <dbReference type="ARBA" id="ARBA00004821"/>
    </source>
</evidence>
<evidence type="ECO:0000256" key="6">
    <source>
        <dbReference type="PIRNR" id="PIRNR016262"/>
    </source>
</evidence>
<dbReference type="KEGG" id="vpy:HZI73_11475"/>
<evidence type="ECO:0000256" key="7">
    <source>
        <dbReference type="PIRSR" id="PIRSR016262-1"/>
    </source>
</evidence>
<dbReference type="GO" id="GO:0033819">
    <property type="term" value="F:lipoyl(octanoyl) transferase activity"/>
    <property type="evidence" value="ECO:0007669"/>
    <property type="project" value="UniProtKB-EC"/>
</dbReference>
<feature type="active site" description="Acyl-thioester intermediate" evidence="5 7">
    <location>
        <position position="175"/>
    </location>
</feature>
<dbReference type="NCBIfam" id="NF010925">
    <property type="entry name" value="PRK14345.1"/>
    <property type="match status" value="1"/>
</dbReference>
<organism evidence="11 12">
    <name type="scientific">Vallitalea pronyensis</name>
    <dbReference type="NCBI Taxonomy" id="1348613"/>
    <lineage>
        <taxon>Bacteria</taxon>
        <taxon>Bacillati</taxon>
        <taxon>Bacillota</taxon>
        <taxon>Clostridia</taxon>
        <taxon>Lachnospirales</taxon>
        <taxon>Vallitaleaceae</taxon>
        <taxon>Vallitalea</taxon>
    </lineage>
</organism>
<reference evidence="11" key="1">
    <citation type="submission" date="2020-07" db="EMBL/GenBank/DDBJ databases">
        <title>Vallitalea pronyensis genome.</title>
        <authorList>
            <person name="Postec A."/>
        </authorList>
    </citation>
    <scope>NUCLEOTIDE SEQUENCE</scope>
    <source>
        <strain evidence="11">FatNI3</strain>
    </source>
</reference>
<feature type="binding site" evidence="5 8">
    <location>
        <begin position="144"/>
        <end position="146"/>
    </location>
    <ligand>
        <name>substrate</name>
    </ligand>
</feature>
<dbReference type="Gene3D" id="3.30.930.10">
    <property type="entry name" value="Bira Bifunctional Protein, Domain 2"/>
    <property type="match status" value="1"/>
</dbReference>
<evidence type="ECO:0000313" key="11">
    <source>
        <dbReference type="EMBL" id="QUI25686.1"/>
    </source>
</evidence>
<feature type="binding site" evidence="5 8">
    <location>
        <begin position="75"/>
        <end position="82"/>
    </location>
    <ligand>
        <name>substrate</name>
    </ligand>
</feature>
<comment type="subcellular location">
    <subcellularLocation>
        <location evidence="5">Cytoplasm</location>
    </subcellularLocation>
</comment>
<feature type="binding site" evidence="5 8">
    <location>
        <begin position="157"/>
        <end position="159"/>
    </location>
    <ligand>
        <name>substrate</name>
    </ligand>
</feature>
<dbReference type="GO" id="GO:0009249">
    <property type="term" value="P:protein lipoylation"/>
    <property type="evidence" value="ECO:0007669"/>
    <property type="project" value="InterPro"/>
</dbReference>
<comment type="pathway">
    <text evidence="1 5 6">Protein modification; protein lipoylation via endogenous pathway; protein N(6)-(lipoyl)lysine from octanoyl-[acyl-carrier-protein]: step 1/2.</text>
</comment>
<comment type="similarity">
    <text evidence="5 6">Belongs to the LipB family.</text>
</comment>
<dbReference type="PROSITE" id="PS51733">
    <property type="entry name" value="BPL_LPL_CATALYTIC"/>
    <property type="match status" value="1"/>
</dbReference>
<dbReference type="Pfam" id="PF21948">
    <property type="entry name" value="LplA-B_cat"/>
    <property type="match status" value="1"/>
</dbReference>
<sequence length="227" mass="26268">MEIEIVFLEKMDYAKVLHMQEKIREDVMEERRQNTLLLVEHPPVYTIGRNGNEANILLPSEKLMEKGIDVHPIKRGGDVTYHGPGQIVGYPIVHLRNLRKGVKDYVYGLQDLFIQLLRDSYGITAHKDIGKYTGVWVHDKKITAIGIEIKRWVTMHGFAFNVNTDLNYFKHIIPCGIHDKAVTSLHALTGEKQNMEHLFKQVAAYFCEVFQVTPIYGDYKEWGMDNR</sequence>
<keyword evidence="5" id="KW-0963">Cytoplasm</keyword>
<evidence type="ECO:0000256" key="8">
    <source>
        <dbReference type="PIRSR" id="PIRSR016262-2"/>
    </source>
</evidence>
<dbReference type="PANTHER" id="PTHR10993:SF7">
    <property type="entry name" value="LIPOYLTRANSFERASE 2, MITOCHONDRIAL-RELATED"/>
    <property type="match status" value="1"/>
</dbReference>
<feature type="domain" description="BPL/LPL catalytic" evidence="10">
    <location>
        <begin position="30"/>
        <end position="214"/>
    </location>
</feature>
<dbReference type="InterPro" id="IPR004143">
    <property type="entry name" value="BPL_LPL_catalytic"/>
</dbReference>
<feature type="site" description="Lowers pKa of active site Cys" evidence="5 9">
    <location>
        <position position="141"/>
    </location>
</feature>
<proteinExistence type="inferred from homology"/>
<dbReference type="PROSITE" id="PS01313">
    <property type="entry name" value="LIPB"/>
    <property type="match status" value="1"/>
</dbReference>
<dbReference type="InterPro" id="IPR045864">
    <property type="entry name" value="aa-tRNA-synth_II/BPL/LPL"/>
</dbReference>
<dbReference type="CDD" id="cd16444">
    <property type="entry name" value="LipB"/>
    <property type="match status" value="1"/>
</dbReference>
<keyword evidence="12" id="KW-1185">Reference proteome</keyword>
<dbReference type="PANTHER" id="PTHR10993">
    <property type="entry name" value="OCTANOYLTRANSFERASE"/>
    <property type="match status" value="1"/>
</dbReference>
<evidence type="ECO:0000256" key="2">
    <source>
        <dbReference type="ARBA" id="ARBA00022679"/>
    </source>
</evidence>
<dbReference type="GO" id="GO:0005737">
    <property type="term" value="C:cytoplasm"/>
    <property type="evidence" value="ECO:0007669"/>
    <property type="project" value="UniProtKB-SubCell"/>
</dbReference>
<evidence type="ECO:0000259" key="10">
    <source>
        <dbReference type="PROSITE" id="PS51733"/>
    </source>
</evidence>
<evidence type="ECO:0000256" key="3">
    <source>
        <dbReference type="ARBA" id="ARBA00023315"/>
    </source>
</evidence>
<evidence type="ECO:0000256" key="9">
    <source>
        <dbReference type="PIRSR" id="PIRSR016262-3"/>
    </source>
</evidence>
<dbReference type="EMBL" id="CP058649">
    <property type="protein sequence ID" value="QUI25686.1"/>
    <property type="molecule type" value="Genomic_DNA"/>
</dbReference>
<protein>
    <recommendedName>
        <fullName evidence="5 6">Octanoyltransferase</fullName>
        <ecNumber evidence="5 6">2.3.1.181</ecNumber>
    </recommendedName>
    <alternativeName>
        <fullName evidence="5">Lipoate-protein ligase B</fullName>
    </alternativeName>
    <alternativeName>
        <fullName evidence="5">Lipoyl/octanoyl transferase</fullName>
    </alternativeName>
    <alternativeName>
        <fullName evidence="5">Octanoyl-[acyl-carrier-protein]-protein N-octanoyltransferase</fullName>
    </alternativeName>
</protein>
<dbReference type="EC" id="2.3.1.181" evidence="5 6"/>
<dbReference type="NCBIfam" id="TIGR00214">
    <property type="entry name" value="lipB"/>
    <property type="match status" value="1"/>
</dbReference>
<name>A0A8J8MQE5_9FIRM</name>